<feature type="transmembrane region" description="Helical" evidence="1">
    <location>
        <begin position="299"/>
        <end position="318"/>
    </location>
</feature>
<dbReference type="AlphaFoldDB" id="T0KAW7"/>
<keyword evidence="1" id="KW-0812">Transmembrane</keyword>
<name>T0KAW7_9SPHN</name>
<dbReference type="eggNOG" id="COG3594">
    <property type="taxonomic scope" value="Bacteria"/>
</dbReference>
<dbReference type="PATRIC" id="fig|1346791.3.peg.3860"/>
<organism evidence="3 4">
    <name type="scientific">Sphingobium ummariense RL-3</name>
    <dbReference type="NCBI Taxonomy" id="1346791"/>
    <lineage>
        <taxon>Bacteria</taxon>
        <taxon>Pseudomonadati</taxon>
        <taxon>Pseudomonadota</taxon>
        <taxon>Alphaproteobacteria</taxon>
        <taxon>Sphingomonadales</taxon>
        <taxon>Sphingomonadaceae</taxon>
        <taxon>Sphingobium</taxon>
    </lineage>
</organism>
<evidence type="ECO:0000256" key="1">
    <source>
        <dbReference type="SAM" id="Phobius"/>
    </source>
</evidence>
<dbReference type="Proteomes" id="UP000015523">
    <property type="component" value="Unassembled WGS sequence"/>
</dbReference>
<feature type="transmembrane region" description="Helical" evidence="1">
    <location>
        <begin position="52"/>
        <end position="69"/>
    </location>
</feature>
<keyword evidence="1" id="KW-0472">Membrane</keyword>
<comment type="caution">
    <text evidence="3">The sequence shown here is derived from an EMBL/GenBank/DDBJ whole genome shotgun (WGS) entry which is preliminary data.</text>
</comment>
<dbReference type="GO" id="GO:0016747">
    <property type="term" value="F:acyltransferase activity, transferring groups other than amino-acyl groups"/>
    <property type="evidence" value="ECO:0007669"/>
    <property type="project" value="InterPro"/>
</dbReference>
<feature type="transmembrane region" description="Helical" evidence="1">
    <location>
        <begin position="242"/>
        <end position="260"/>
    </location>
</feature>
<dbReference type="PANTHER" id="PTHR37312">
    <property type="entry name" value="MEMBRANE-BOUND ACYLTRANSFERASE YKRP-RELATED"/>
    <property type="match status" value="1"/>
</dbReference>
<dbReference type="InterPro" id="IPR002656">
    <property type="entry name" value="Acyl_transf_3_dom"/>
</dbReference>
<dbReference type="OrthoDB" id="9814956at2"/>
<feature type="transmembrane region" description="Helical" evidence="1">
    <location>
        <begin position="165"/>
        <end position="183"/>
    </location>
</feature>
<dbReference type="STRING" id="1346791.M529_19990"/>
<feature type="transmembrane region" description="Helical" evidence="1">
    <location>
        <begin position="272"/>
        <end position="293"/>
    </location>
</feature>
<dbReference type="InterPro" id="IPR052734">
    <property type="entry name" value="Nod_factor_acetyltransferase"/>
</dbReference>
<proteinExistence type="predicted"/>
<keyword evidence="1" id="KW-1133">Transmembrane helix</keyword>
<protein>
    <recommendedName>
        <fullName evidence="2">Acyltransferase 3 domain-containing protein</fullName>
    </recommendedName>
</protein>
<sequence length="329" mass="36474">MENRGRSTADDGQGFQWSPAAGRLDWIDVARGIGIVAVVAGHVWTRGPLRDAIYSFHMPLFFLLSGMLAQPRPVLAFARRQVAGQMRPYAAFLALLIAADQIIEPLRGNRPIFHQWPDDLLPILLGGTWLRGPYTIFWFVPCLMVARILFNAVQARWPDPLDRRWGGVVIAMLALAYALPPWARHVSVLGSLSVPMAFCLLWAGTAWSRISWRGWMWVPILLLSGAALAGLLPTLNMKAGDYGWPLLSIGAAVATSLLLCRISARIAPATRILAALGQASLVVMYLHVAFVHYLRPHMAAWLLLPVALIVPFGIDRLIRRSAVLRRIFL</sequence>
<reference evidence="3 4" key="1">
    <citation type="journal article" date="2013" name="Genome Announc.">
        <title>Draft Genome Sequence of Sphingobium ummariense Strain RL-3, a Hexachlorocyclohexane-Degrading Bacterium.</title>
        <authorList>
            <person name="Kohli P."/>
            <person name="Dua A."/>
            <person name="Sangwan N."/>
            <person name="Oldach P."/>
            <person name="Khurana J.P."/>
            <person name="Lal R."/>
        </authorList>
    </citation>
    <scope>NUCLEOTIDE SEQUENCE [LARGE SCALE GENOMIC DNA]</scope>
    <source>
        <strain evidence="3 4">RL-3</strain>
    </source>
</reference>
<accession>T0KAW7</accession>
<dbReference type="RefSeq" id="WP_021319591.1">
    <property type="nucleotide sequence ID" value="NZ_AUWY01000120.1"/>
</dbReference>
<dbReference type="Pfam" id="PF01757">
    <property type="entry name" value="Acyl_transf_3"/>
    <property type="match status" value="1"/>
</dbReference>
<evidence type="ECO:0000313" key="3">
    <source>
        <dbReference type="EMBL" id="EQB30628.1"/>
    </source>
</evidence>
<dbReference type="EMBL" id="AUWY01000120">
    <property type="protein sequence ID" value="EQB30628.1"/>
    <property type="molecule type" value="Genomic_DNA"/>
</dbReference>
<gene>
    <name evidence="3" type="ORF">M529_19990</name>
</gene>
<evidence type="ECO:0000313" key="4">
    <source>
        <dbReference type="Proteomes" id="UP000015523"/>
    </source>
</evidence>
<feature type="transmembrane region" description="Helical" evidence="1">
    <location>
        <begin position="189"/>
        <end position="207"/>
    </location>
</feature>
<dbReference type="PANTHER" id="PTHR37312:SF1">
    <property type="entry name" value="MEMBRANE-BOUND ACYLTRANSFERASE YKRP-RELATED"/>
    <property type="match status" value="1"/>
</dbReference>
<keyword evidence="4" id="KW-1185">Reference proteome</keyword>
<evidence type="ECO:0000259" key="2">
    <source>
        <dbReference type="Pfam" id="PF01757"/>
    </source>
</evidence>
<feature type="domain" description="Acyltransferase 3" evidence="2">
    <location>
        <begin position="25"/>
        <end position="306"/>
    </location>
</feature>
<feature type="transmembrane region" description="Helical" evidence="1">
    <location>
        <begin position="214"/>
        <end position="236"/>
    </location>
</feature>
<feature type="transmembrane region" description="Helical" evidence="1">
    <location>
        <begin position="134"/>
        <end position="153"/>
    </location>
</feature>